<name>A0A0D8FXH7_9ACTN</name>
<reference evidence="1 2" key="1">
    <citation type="submission" date="2015-01" db="EMBL/GenBank/DDBJ databases">
        <title>Draft genome of the acidophilic iron oxidizer Ferrimicrobium acidiphilum strain T23.</title>
        <authorList>
            <person name="Poehlein A."/>
            <person name="Eisen S."/>
            <person name="Schloemann M."/>
            <person name="Johnson B.D."/>
            <person name="Daniel R."/>
            <person name="Muehling M."/>
        </authorList>
    </citation>
    <scope>NUCLEOTIDE SEQUENCE [LARGE SCALE GENOMIC DNA]</scope>
    <source>
        <strain evidence="1 2">T23</strain>
    </source>
</reference>
<evidence type="ECO:0000313" key="2">
    <source>
        <dbReference type="Proteomes" id="UP000032336"/>
    </source>
</evidence>
<dbReference type="InterPro" id="IPR003787">
    <property type="entry name" value="Sulphur_relay_DsrE/F-like"/>
</dbReference>
<dbReference type="SUPFAM" id="SSF75169">
    <property type="entry name" value="DsrEFH-like"/>
    <property type="match status" value="1"/>
</dbReference>
<organism evidence="1 2">
    <name type="scientific">Ferrimicrobium acidiphilum DSM 19497</name>
    <dbReference type="NCBI Taxonomy" id="1121877"/>
    <lineage>
        <taxon>Bacteria</taxon>
        <taxon>Bacillati</taxon>
        <taxon>Actinomycetota</taxon>
        <taxon>Acidimicrobiia</taxon>
        <taxon>Acidimicrobiales</taxon>
        <taxon>Acidimicrobiaceae</taxon>
        <taxon>Ferrimicrobium</taxon>
    </lineage>
</organism>
<dbReference type="RefSeq" id="WP_052565106.1">
    <property type="nucleotide sequence ID" value="NZ_JQKF01000049.1"/>
</dbReference>
<proteinExistence type="predicted"/>
<dbReference type="Proteomes" id="UP000032336">
    <property type="component" value="Unassembled WGS sequence"/>
</dbReference>
<evidence type="ECO:0000313" key="1">
    <source>
        <dbReference type="EMBL" id="KJE77841.1"/>
    </source>
</evidence>
<dbReference type="EMBL" id="JXUW01000002">
    <property type="protein sequence ID" value="KJE77841.1"/>
    <property type="molecule type" value="Genomic_DNA"/>
</dbReference>
<dbReference type="PANTHER" id="PTHR37691">
    <property type="entry name" value="BLR3518 PROTEIN"/>
    <property type="match status" value="1"/>
</dbReference>
<protein>
    <submittedName>
        <fullName evidence="1">DsrE/DsrF-like family protein</fullName>
    </submittedName>
</protein>
<dbReference type="PANTHER" id="PTHR37691:SF1">
    <property type="entry name" value="BLR3518 PROTEIN"/>
    <property type="match status" value="1"/>
</dbReference>
<dbReference type="AlphaFoldDB" id="A0A0D8FXH7"/>
<gene>
    <name evidence="1" type="ORF">FEAC_02130</name>
</gene>
<keyword evidence="2" id="KW-1185">Reference proteome</keyword>
<dbReference type="Pfam" id="PF02635">
    <property type="entry name" value="DsrE"/>
    <property type="match status" value="1"/>
</dbReference>
<dbReference type="STRING" id="1121877.FEAC_02130"/>
<dbReference type="InterPro" id="IPR027396">
    <property type="entry name" value="DsrEFH-like"/>
</dbReference>
<dbReference type="eggNOG" id="COG1416">
    <property type="taxonomic scope" value="Bacteria"/>
</dbReference>
<accession>A0A0D8FXH7</accession>
<dbReference type="GeneID" id="78371564"/>
<dbReference type="OrthoDB" id="14053at2"/>
<dbReference type="Gene3D" id="3.40.1260.10">
    <property type="entry name" value="DsrEFH-like"/>
    <property type="match status" value="1"/>
</dbReference>
<comment type="caution">
    <text evidence="1">The sequence shown here is derived from an EMBL/GenBank/DDBJ whole genome shotgun (WGS) entry which is preliminary data.</text>
</comment>
<sequence>MNSDSPNDSKLEAVIQLDTPDQEAWSQVLQQIENLLLEDESASIEVVCSGRGIDLVRRDTTHLSVELNKLANRGVSFVACNNSLRKRAIAQDALFSYVTIVPSAIGELIRAQRDGKAYLKLT</sequence>